<dbReference type="HOGENOM" id="CLU_028200_3_4_1"/>
<evidence type="ECO:0000256" key="6">
    <source>
        <dbReference type="SAM" id="MobiDB-lite"/>
    </source>
</evidence>
<keyword evidence="3 7" id="KW-1133">Transmembrane helix</keyword>
<feature type="transmembrane region" description="Helical" evidence="7">
    <location>
        <begin position="85"/>
        <end position="104"/>
    </location>
</feature>
<dbReference type="InterPro" id="IPR049326">
    <property type="entry name" value="Rhodopsin_dom_fungi"/>
</dbReference>
<keyword evidence="10" id="KW-1185">Reference proteome</keyword>
<dbReference type="PANTHER" id="PTHR33048">
    <property type="entry name" value="PTH11-LIKE INTEGRAL MEMBRANE PROTEIN (AFU_ORTHOLOGUE AFUA_5G11245)"/>
    <property type="match status" value="1"/>
</dbReference>
<dbReference type="PANTHER" id="PTHR33048:SF140">
    <property type="entry name" value="ATPASE, PUTATIVE (EUROFUNG)-RELATED"/>
    <property type="match status" value="1"/>
</dbReference>
<sequence length="350" mass="39091">MHVSMLCKNFRLIPSQALNILFALCGITGSLYGMGRKLEHVEQFSTALFWWWLGQTSYVVTCVVAKISIAVALLRLTVTKMHTMLLWTVIGVTIVVGLVFWFVLTLQCKPVSYFWNRLSPGAKGTCLDVDTIIGIAYLYSVTATLCDFVLGLLPISLVWKLQMTRKTKIALAVILSLGCIASAAVIVRIPYLHYYKDDEFLCKSPRRMLSSRANINRLHTDATTDISIWSNVEASLGIMAGSLVTLRPLFRWFRGTSYGRSKTTKRTFGSMPLSSMNGNGNGTHQSKLDRDATQYWRPDVYPHESRAVVTTIQTSPRGSKSSSQEDLNPKQEPLHGVNVHKSFLVSSDEV</sequence>
<evidence type="ECO:0000313" key="10">
    <source>
        <dbReference type="Proteomes" id="UP000001699"/>
    </source>
</evidence>
<feature type="domain" description="Rhodopsin" evidence="8">
    <location>
        <begin position="18"/>
        <end position="251"/>
    </location>
</feature>
<proteinExistence type="inferred from homology"/>
<evidence type="ECO:0000256" key="4">
    <source>
        <dbReference type="ARBA" id="ARBA00023136"/>
    </source>
</evidence>
<evidence type="ECO:0000256" key="5">
    <source>
        <dbReference type="ARBA" id="ARBA00038359"/>
    </source>
</evidence>
<gene>
    <name evidence="9" type="ORF">AFUB_035380</name>
</gene>
<evidence type="ECO:0000256" key="3">
    <source>
        <dbReference type="ARBA" id="ARBA00022989"/>
    </source>
</evidence>
<feature type="compositionally biased region" description="Polar residues" evidence="6">
    <location>
        <begin position="311"/>
        <end position="326"/>
    </location>
</feature>
<dbReference type="Proteomes" id="UP000001699">
    <property type="component" value="Unassembled WGS sequence"/>
</dbReference>
<comment type="similarity">
    <text evidence="5">Belongs to the SAT4 family.</text>
</comment>
<comment type="subcellular location">
    <subcellularLocation>
        <location evidence="1">Membrane</location>
        <topology evidence="1">Multi-pass membrane protein</topology>
    </subcellularLocation>
</comment>
<dbReference type="AlphaFoldDB" id="B0Y0B1"/>
<evidence type="ECO:0000256" key="1">
    <source>
        <dbReference type="ARBA" id="ARBA00004141"/>
    </source>
</evidence>
<dbReference type="InterPro" id="IPR052337">
    <property type="entry name" value="SAT4-like"/>
</dbReference>
<evidence type="ECO:0000256" key="7">
    <source>
        <dbReference type="SAM" id="Phobius"/>
    </source>
</evidence>
<organism evidence="9 10">
    <name type="scientific">Aspergillus fumigatus (strain CBS 144.89 / FGSC A1163 / CEA10)</name>
    <name type="common">Neosartorya fumigata</name>
    <dbReference type="NCBI Taxonomy" id="451804"/>
    <lineage>
        <taxon>Eukaryota</taxon>
        <taxon>Fungi</taxon>
        <taxon>Dikarya</taxon>
        <taxon>Ascomycota</taxon>
        <taxon>Pezizomycotina</taxon>
        <taxon>Eurotiomycetes</taxon>
        <taxon>Eurotiomycetidae</taxon>
        <taxon>Eurotiales</taxon>
        <taxon>Aspergillaceae</taxon>
        <taxon>Aspergillus</taxon>
        <taxon>Aspergillus subgen. Fumigati</taxon>
    </lineage>
</organism>
<feature type="transmembrane region" description="Helical" evidence="7">
    <location>
        <begin position="52"/>
        <end position="73"/>
    </location>
</feature>
<evidence type="ECO:0000313" key="9">
    <source>
        <dbReference type="EMBL" id="EDP52375.1"/>
    </source>
</evidence>
<name>B0Y0B1_ASPFC</name>
<feature type="region of interest" description="Disordered" evidence="6">
    <location>
        <begin position="264"/>
        <end position="288"/>
    </location>
</feature>
<dbReference type="OrthoDB" id="3897607at2759"/>
<feature type="transmembrane region" description="Helical" evidence="7">
    <location>
        <begin position="137"/>
        <end position="157"/>
    </location>
</feature>
<dbReference type="EMBL" id="DS499596">
    <property type="protein sequence ID" value="EDP52375.1"/>
    <property type="molecule type" value="Genomic_DNA"/>
</dbReference>
<feature type="region of interest" description="Disordered" evidence="6">
    <location>
        <begin position="311"/>
        <end position="350"/>
    </location>
</feature>
<feature type="transmembrane region" description="Helical" evidence="7">
    <location>
        <begin position="169"/>
        <end position="191"/>
    </location>
</feature>
<evidence type="ECO:0000256" key="2">
    <source>
        <dbReference type="ARBA" id="ARBA00022692"/>
    </source>
</evidence>
<evidence type="ECO:0000259" key="8">
    <source>
        <dbReference type="Pfam" id="PF20684"/>
    </source>
</evidence>
<protein>
    <submittedName>
        <fullName evidence="9">Integral membrane protein, putative</fullName>
    </submittedName>
</protein>
<dbReference type="PhylomeDB" id="B0Y0B1"/>
<feature type="compositionally biased region" description="Polar residues" evidence="6">
    <location>
        <begin position="272"/>
        <end position="285"/>
    </location>
</feature>
<feature type="transmembrane region" description="Helical" evidence="7">
    <location>
        <begin position="12"/>
        <end position="32"/>
    </location>
</feature>
<feature type="transmembrane region" description="Helical" evidence="7">
    <location>
        <begin position="228"/>
        <end position="250"/>
    </location>
</feature>
<reference evidence="9 10" key="1">
    <citation type="journal article" date="2008" name="PLoS Genet.">
        <title>Genomic islands in the pathogenic filamentous fungus Aspergillus fumigatus.</title>
        <authorList>
            <person name="Fedorova N.D."/>
            <person name="Khaldi N."/>
            <person name="Joardar V.S."/>
            <person name="Maiti R."/>
            <person name="Amedeo P."/>
            <person name="Anderson M.J."/>
            <person name="Crabtree J."/>
            <person name="Silva J.C."/>
            <person name="Badger J.H."/>
            <person name="Albarraq A."/>
            <person name="Angiuoli S."/>
            <person name="Bussey H."/>
            <person name="Bowyer P."/>
            <person name="Cotty P.J."/>
            <person name="Dyer P.S."/>
            <person name="Egan A."/>
            <person name="Galens K."/>
            <person name="Fraser-Liggett C.M."/>
            <person name="Haas B.J."/>
            <person name="Inman J.M."/>
            <person name="Kent R."/>
            <person name="Lemieux S."/>
            <person name="Malavazi I."/>
            <person name="Orvis J."/>
            <person name="Roemer T."/>
            <person name="Ronning C.M."/>
            <person name="Sundaram J.P."/>
            <person name="Sutton G."/>
            <person name="Turner G."/>
            <person name="Venter J.C."/>
            <person name="White O.R."/>
            <person name="Whitty B.R."/>
            <person name="Youngman P."/>
            <person name="Wolfe K.H."/>
            <person name="Goldman G.H."/>
            <person name="Wortman J.R."/>
            <person name="Jiang B."/>
            <person name="Denning D.W."/>
            <person name="Nierman W.C."/>
        </authorList>
    </citation>
    <scope>NUCLEOTIDE SEQUENCE [LARGE SCALE GENOMIC DNA]</scope>
    <source>
        <strain evidence="10">CBS 144.89 / FGSC A1163 / CEA10</strain>
    </source>
</reference>
<dbReference type="Pfam" id="PF20684">
    <property type="entry name" value="Fung_rhodopsin"/>
    <property type="match status" value="1"/>
</dbReference>
<accession>B0Y0B1</accession>
<dbReference type="GO" id="GO:0016020">
    <property type="term" value="C:membrane"/>
    <property type="evidence" value="ECO:0007669"/>
    <property type="project" value="UniProtKB-SubCell"/>
</dbReference>
<keyword evidence="4 7" id="KW-0472">Membrane</keyword>
<keyword evidence="2 7" id="KW-0812">Transmembrane</keyword>